<comment type="function">
    <text evidence="8">Component of the cytochrome c oxidase, the last enzyme in the mitochondrial electron transport chain which drives oxidative phosphorylation. The respiratory chain contains 3 multisubunit complexes succinate dehydrogenase (complex II, CII), ubiquinol-cytochrome c oxidoreductase (cytochrome b-c1 complex, complex III, CIII) and cytochrome c oxidase (complex IV, CIV), that cooperate to transfer electrons derived from NADH and succinate to molecular oxygen, creating an electrochemical gradient over the inner membrane that drives transmembrane transport and the ATP synthase. Cytochrome c oxidase is the component of the respiratory chain that catalyzes the reduction of oxygen to water. Electrons originating from reduced cytochrome c in the intermembrane space (IMS) are transferred via the dinuclear copper A center (CU(A)) of subunit 2 and heme A of subunit 1 to the active site in subunit 1, a binuclear center (BNC) formed by heme A3 and copper B (CU(B)). The BNC reduces molecular oxygen to 2 water molecules using 4 electrons from cytochrome c in the IMS and 4 protons from the mitochondrial matrix.</text>
</comment>
<feature type="transmembrane region" description="Helical" evidence="9">
    <location>
        <begin position="79"/>
        <end position="102"/>
    </location>
</feature>
<dbReference type="AlphaFoldDB" id="B4XEN6"/>
<geneLocation type="mitochondrion" evidence="11"/>
<reference evidence="11" key="1">
    <citation type="journal article" date="2008" name="Genome">
        <title>Mitochondrial genome organization and phylogeny of two vespid wasps.</title>
        <authorList>
            <person name="Cameron S.L."/>
            <person name="Dowton M."/>
            <person name="Castro L.R."/>
            <person name="Ruberu K."/>
            <person name="Whiting M.F."/>
            <person name="Austin A.D."/>
            <person name="Diement K."/>
            <person name="Stevens J."/>
        </authorList>
    </citation>
    <scope>NUCLEOTIDE SEQUENCE</scope>
</reference>
<feature type="transmembrane region" description="Helical" evidence="9">
    <location>
        <begin position="42"/>
        <end position="58"/>
    </location>
</feature>
<evidence type="ECO:0000256" key="4">
    <source>
        <dbReference type="ARBA" id="ARBA00022692"/>
    </source>
</evidence>
<evidence type="ECO:0000256" key="3">
    <source>
        <dbReference type="ARBA" id="ARBA00015944"/>
    </source>
</evidence>
<evidence type="ECO:0000256" key="1">
    <source>
        <dbReference type="ARBA" id="ARBA00004141"/>
    </source>
</evidence>
<dbReference type="GO" id="GO:0006123">
    <property type="term" value="P:mitochondrial electron transport, cytochrome c to oxygen"/>
    <property type="evidence" value="ECO:0007669"/>
    <property type="project" value="TreeGrafter"/>
</dbReference>
<accession>B4XEN6</accession>
<name>B4XEN6_9HYME</name>
<feature type="domain" description="Heme-copper oxidase subunit III family profile" evidence="10">
    <location>
        <begin position="4"/>
        <end position="261"/>
    </location>
</feature>
<gene>
    <name evidence="11" type="primary">COIII</name>
</gene>
<keyword evidence="4 8" id="KW-0812">Transmembrane</keyword>
<dbReference type="Pfam" id="PF00510">
    <property type="entry name" value="COX3"/>
    <property type="match status" value="1"/>
</dbReference>
<dbReference type="InterPro" id="IPR033945">
    <property type="entry name" value="Cyt_c_oxase_su3_dom"/>
</dbReference>
<dbReference type="GO" id="GO:0016020">
    <property type="term" value="C:membrane"/>
    <property type="evidence" value="ECO:0007669"/>
    <property type="project" value="UniProtKB-SubCell"/>
</dbReference>
<evidence type="ECO:0000256" key="9">
    <source>
        <dbReference type="SAM" id="Phobius"/>
    </source>
</evidence>
<keyword evidence="5" id="KW-1278">Translocase</keyword>
<protein>
    <recommendedName>
        <fullName evidence="3 8">Cytochrome c oxidase subunit 3</fullName>
    </recommendedName>
</protein>
<evidence type="ECO:0000256" key="2">
    <source>
        <dbReference type="ARBA" id="ARBA00010581"/>
    </source>
</evidence>
<dbReference type="InterPro" id="IPR024791">
    <property type="entry name" value="Cyt_c/ubiquinol_Oxase_su3"/>
</dbReference>
<evidence type="ECO:0000256" key="8">
    <source>
        <dbReference type="RuleBase" id="RU003375"/>
    </source>
</evidence>
<dbReference type="InterPro" id="IPR013833">
    <property type="entry name" value="Cyt_c_oxidase_su3_a-hlx"/>
</dbReference>
<dbReference type="PROSITE" id="PS50253">
    <property type="entry name" value="COX3"/>
    <property type="match status" value="1"/>
</dbReference>
<feature type="transmembrane region" description="Helical" evidence="9">
    <location>
        <begin position="129"/>
        <end position="148"/>
    </location>
</feature>
<evidence type="ECO:0000256" key="7">
    <source>
        <dbReference type="ARBA" id="ARBA00023136"/>
    </source>
</evidence>
<proteinExistence type="inferred from homology"/>
<evidence type="ECO:0000313" key="11">
    <source>
        <dbReference type="EMBL" id="ABS28767.1"/>
    </source>
</evidence>
<dbReference type="EMBL" id="EU024653">
    <property type="protein sequence ID" value="ABS28767.1"/>
    <property type="molecule type" value="Genomic_DNA"/>
</dbReference>
<dbReference type="Gene3D" id="1.20.120.80">
    <property type="entry name" value="Cytochrome c oxidase, subunit III, four-helix bundle"/>
    <property type="match status" value="1"/>
</dbReference>
<dbReference type="Gene3D" id="1.10.287.70">
    <property type="match status" value="1"/>
</dbReference>
<evidence type="ECO:0000256" key="6">
    <source>
        <dbReference type="ARBA" id="ARBA00022989"/>
    </source>
</evidence>
<dbReference type="GO" id="GO:0005739">
    <property type="term" value="C:mitochondrion"/>
    <property type="evidence" value="ECO:0007669"/>
    <property type="project" value="TreeGrafter"/>
</dbReference>
<sequence length="261" mass="31266">MNKTNHPYHMVTISPWPIMLSFNLMFLLISIIKLFYQYKMNLLMLCLFNMNLILFQWWRDVTRESTFQGMHTLKMMKNLKMGMIMFIISEIFFFISLFWTYFHASLSPSIEIGSLWPPKNILMLNPYDIPLLNSIILITSGIMITWSHHSLMINKNLNSILTLIQTILLGLLFTLFQIYEYLETSFTIADSIFGSIFFLTTGFHGMHVIIGTIFLIICLMRMIYKHFSKSHHFGYEAAIWYWHFVDIVWLFVYTWLYWWSF</sequence>
<dbReference type="InterPro" id="IPR035973">
    <property type="entry name" value="Cyt_c_oxidase_su3-like_sf"/>
</dbReference>
<dbReference type="SUPFAM" id="SSF81452">
    <property type="entry name" value="Cytochrome c oxidase subunit III-like"/>
    <property type="match status" value="1"/>
</dbReference>
<feature type="transmembrane region" description="Helical" evidence="9">
    <location>
        <begin position="160"/>
        <end position="179"/>
    </location>
</feature>
<dbReference type="InterPro" id="IPR000298">
    <property type="entry name" value="Cyt_c_oxidase-like_su3"/>
</dbReference>
<dbReference type="PANTHER" id="PTHR11403:SF7">
    <property type="entry name" value="CYTOCHROME C OXIDASE SUBUNIT 3"/>
    <property type="match status" value="1"/>
</dbReference>
<keyword evidence="8 11" id="KW-0496">Mitochondrion</keyword>
<dbReference type="CDD" id="cd01665">
    <property type="entry name" value="Cyt_c_Oxidase_III"/>
    <property type="match status" value="1"/>
</dbReference>
<dbReference type="FunFam" id="1.20.120.80:FF:000002">
    <property type="entry name" value="Cytochrome c oxidase subunit 3"/>
    <property type="match status" value="1"/>
</dbReference>
<keyword evidence="7 9" id="KW-0472">Membrane</keyword>
<evidence type="ECO:0000259" key="10">
    <source>
        <dbReference type="PROSITE" id="PS50253"/>
    </source>
</evidence>
<comment type="subcellular location">
    <subcellularLocation>
        <location evidence="1">Membrane</location>
        <topology evidence="1">Multi-pass membrane protein</topology>
    </subcellularLocation>
</comment>
<feature type="transmembrane region" description="Helical" evidence="9">
    <location>
        <begin position="12"/>
        <end position="36"/>
    </location>
</feature>
<comment type="similarity">
    <text evidence="2 8">Belongs to the cytochrome c oxidase subunit 3 family.</text>
</comment>
<dbReference type="PANTHER" id="PTHR11403">
    <property type="entry name" value="CYTOCHROME C OXIDASE SUBUNIT III"/>
    <property type="match status" value="1"/>
</dbReference>
<dbReference type="GO" id="GO:0004129">
    <property type="term" value="F:cytochrome-c oxidase activity"/>
    <property type="evidence" value="ECO:0007669"/>
    <property type="project" value="InterPro"/>
</dbReference>
<keyword evidence="6 9" id="KW-1133">Transmembrane helix</keyword>
<organism evidence="11">
    <name type="scientific">Polistes sp. MD1</name>
    <dbReference type="NCBI Taxonomy" id="454158"/>
    <lineage>
        <taxon>Eukaryota</taxon>
        <taxon>Metazoa</taxon>
        <taxon>Ecdysozoa</taxon>
        <taxon>Arthropoda</taxon>
        <taxon>Hexapoda</taxon>
        <taxon>Insecta</taxon>
        <taxon>Pterygota</taxon>
        <taxon>Neoptera</taxon>
        <taxon>Endopterygota</taxon>
        <taxon>Hymenoptera</taxon>
        <taxon>Apocrita</taxon>
        <taxon>Aculeata</taxon>
        <taxon>Vespoidea</taxon>
        <taxon>Vespidae</taxon>
        <taxon>Polistinae</taxon>
        <taxon>Polistini</taxon>
        <taxon>Polistes</taxon>
    </lineage>
</organism>
<evidence type="ECO:0000256" key="5">
    <source>
        <dbReference type="ARBA" id="ARBA00022967"/>
    </source>
</evidence>
<feature type="transmembrane region" description="Helical" evidence="9">
    <location>
        <begin position="239"/>
        <end position="258"/>
    </location>
</feature>
<feature type="transmembrane region" description="Helical" evidence="9">
    <location>
        <begin position="191"/>
        <end position="219"/>
    </location>
</feature>